<reference evidence="2 3" key="1">
    <citation type="journal article" date="2014" name="Genome Announc.">
        <title>Whole-Genome Sequence of Streptococcus suis Serotype 4 Reference Strain 6407.</title>
        <authorList>
            <person name="Wang K."/>
            <person name="Chen J."/>
            <person name="Yao H."/>
            <person name="Lu C."/>
        </authorList>
    </citation>
    <scope>NUCLEOTIDE SEQUENCE [LARGE SCALE GENOMIC DNA]</scope>
    <source>
        <strain evidence="2">6407</strain>
    </source>
</reference>
<dbReference type="InterPro" id="IPR016181">
    <property type="entry name" value="Acyl_CoA_acyltransferase"/>
</dbReference>
<dbReference type="RefSeq" id="WP_024381970.1">
    <property type="nucleotide sequence ID" value="NZ_ALLE01000005.1"/>
</dbReference>
<keyword evidence="2" id="KW-0808">Transferase</keyword>
<dbReference type="PROSITE" id="PS51186">
    <property type="entry name" value="GNAT"/>
    <property type="match status" value="1"/>
</dbReference>
<organism evidence="2 3">
    <name type="scientific">Streptococcus suis 6407</name>
    <dbReference type="NCBI Taxonomy" id="1214179"/>
    <lineage>
        <taxon>Bacteria</taxon>
        <taxon>Bacillati</taxon>
        <taxon>Bacillota</taxon>
        <taxon>Bacilli</taxon>
        <taxon>Lactobacillales</taxon>
        <taxon>Streptococcaceae</taxon>
        <taxon>Streptococcus</taxon>
    </lineage>
</organism>
<dbReference type="PANTHER" id="PTHR43415">
    <property type="entry name" value="SPERMIDINE N(1)-ACETYLTRANSFERASE"/>
    <property type="match status" value="1"/>
</dbReference>
<protein>
    <submittedName>
        <fullName evidence="2">GNAT family acetyltransferase</fullName>
    </submittedName>
</protein>
<dbReference type="PATRIC" id="fig|1214179.4.peg.1890"/>
<dbReference type="InterPro" id="IPR000182">
    <property type="entry name" value="GNAT_dom"/>
</dbReference>
<name>A0A075STE7_STRSU</name>
<dbReference type="AlphaFoldDB" id="A0A075STE7"/>
<dbReference type="EMBL" id="CP008921">
    <property type="protein sequence ID" value="AIG44255.1"/>
    <property type="molecule type" value="Genomic_DNA"/>
</dbReference>
<evidence type="ECO:0000313" key="2">
    <source>
        <dbReference type="EMBL" id="AIG44255.1"/>
    </source>
</evidence>
<dbReference type="Proteomes" id="UP000028185">
    <property type="component" value="Chromosome"/>
</dbReference>
<feature type="domain" description="N-acetyltransferase" evidence="1">
    <location>
        <begin position="6"/>
        <end position="173"/>
    </location>
</feature>
<gene>
    <name evidence="2" type="ORF">ID09_09520</name>
</gene>
<evidence type="ECO:0000259" key="1">
    <source>
        <dbReference type="PROSITE" id="PS51186"/>
    </source>
</evidence>
<proteinExistence type="predicted"/>
<evidence type="ECO:0000313" key="3">
    <source>
        <dbReference type="Proteomes" id="UP000028185"/>
    </source>
</evidence>
<dbReference type="PANTHER" id="PTHR43415:SF3">
    <property type="entry name" value="GNAT-FAMILY ACETYLTRANSFERASE"/>
    <property type="match status" value="1"/>
</dbReference>
<dbReference type="GO" id="GO:0016747">
    <property type="term" value="F:acyltransferase activity, transferring groups other than amino-acyl groups"/>
    <property type="evidence" value="ECO:0007669"/>
    <property type="project" value="InterPro"/>
</dbReference>
<dbReference type="SUPFAM" id="SSF55729">
    <property type="entry name" value="Acyl-CoA N-acyltransferases (Nat)"/>
    <property type="match status" value="1"/>
</dbReference>
<sequence length="175" mass="19786">MSEKEVYFSEAEPADAAAFIDFMNQVARETDYLVMDETGFRFSVDEMETIFEAGIESPRELCLLAKVGSEVVGAISVKSSKQFRISHIGNIFIAVKKAYWGHGLGTILLEEVLHWAEEMDVLKRLELTVQVRNQAAVHLYQKLGFNIEGTQIRGARTDEGEWLDLYYMGKLIGEV</sequence>
<dbReference type="HOGENOM" id="CLU_013985_19_1_9"/>
<dbReference type="CDD" id="cd04301">
    <property type="entry name" value="NAT_SF"/>
    <property type="match status" value="1"/>
</dbReference>
<accession>A0A075STE7</accession>
<dbReference type="Pfam" id="PF00583">
    <property type="entry name" value="Acetyltransf_1"/>
    <property type="match status" value="1"/>
</dbReference>
<dbReference type="Gene3D" id="3.40.630.30">
    <property type="match status" value="1"/>
</dbReference>